<name>A0A485LDD5_9STRA</name>
<reference evidence="2 3" key="1">
    <citation type="submission" date="2019-03" db="EMBL/GenBank/DDBJ databases">
        <authorList>
            <person name="Gaulin E."/>
            <person name="Dumas B."/>
        </authorList>
    </citation>
    <scope>NUCLEOTIDE SEQUENCE [LARGE SCALE GENOMIC DNA]</scope>
    <source>
        <strain evidence="2">CBS 568.67</strain>
    </source>
</reference>
<reference evidence="1" key="2">
    <citation type="submission" date="2019-06" db="EMBL/GenBank/DDBJ databases">
        <title>Genomics analysis of Aphanomyces spp. identifies a new class of oomycete effector associated with host adaptation.</title>
        <authorList>
            <person name="Gaulin E."/>
        </authorList>
    </citation>
    <scope>NUCLEOTIDE SEQUENCE</scope>
    <source>
        <strain evidence="1">CBS 578.67</strain>
    </source>
</reference>
<gene>
    <name evidence="2" type="primary">Aste57867_19731</name>
    <name evidence="1" type="ORF">As57867_019666</name>
    <name evidence="2" type="ORF">ASTE57867_19731</name>
</gene>
<proteinExistence type="predicted"/>
<sequence length="124" mass="13874">MSWLLSVSWWVCAREKTPRAFGTDEAATNGHLEVIRYLHMQCRLGCTTTHAANYPRKRPPIELHSGGEEVGGGDPNGHTLVALPPFTESQRAQPWLSFSPNLAALEPSYLPNAMYRTAQLWLKN</sequence>
<dbReference type="EMBL" id="VJMH01006712">
    <property type="protein sequence ID" value="KAF0688661.1"/>
    <property type="molecule type" value="Genomic_DNA"/>
</dbReference>
<dbReference type="AlphaFoldDB" id="A0A485LDD5"/>
<keyword evidence="3" id="KW-1185">Reference proteome</keyword>
<accession>A0A485LDD5</accession>
<evidence type="ECO:0000313" key="2">
    <source>
        <dbReference type="EMBL" id="VFT96429.1"/>
    </source>
</evidence>
<dbReference type="EMBL" id="CAADRA010006735">
    <property type="protein sequence ID" value="VFT96429.1"/>
    <property type="molecule type" value="Genomic_DNA"/>
</dbReference>
<evidence type="ECO:0000313" key="3">
    <source>
        <dbReference type="Proteomes" id="UP000332933"/>
    </source>
</evidence>
<evidence type="ECO:0000313" key="1">
    <source>
        <dbReference type="EMBL" id="KAF0688661.1"/>
    </source>
</evidence>
<protein>
    <submittedName>
        <fullName evidence="2">Aste57867_19731 protein</fullName>
    </submittedName>
</protein>
<organism evidence="2 3">
    <name type="scientific">Aphanomyces stellatus</name>
    <dbReference type="NCBI Taxonomy" id="120398"/>
    <lineage>
        <taxon>Eukaryota</taxon>
        <taxon>Sar</taxon>
        <taxon>Stramenopiles</taxon>
        <taxon>Oomycota</taxon>
        <taxon>Saprolegniomycetes</taxon>
        <taxon>Saprolegniales</taxon>
        <taxon>Verrucalvaceae</taxon>
        <taxon>Aphanomyces</taxon>
    </lineage>
</organism>
<dbReference type="Proteomes" id="UP000332933">
    <property type="component" value="Unassembled WGS sequence"/>
</dbReference>